<feature type="signal peptide" evidence="9">
    <location>
        <begin position="1"/>
        <end position="22"/>
    </location>
</feature>
<dbReference type="Proteomes" id="UP000078512">
    <property type="component" value="Unassembled WGS sequence"/>
</dbReference>
<feature type="compositionally biased region" description="Acidic residues" evidence="8">
    <location>
        <begin position="1011"/>
        <end position="1046"/>
    </location>
</feature>
<evidence type="ECO:0000256" key="6">
    <source>
        <dbReference type="ARBA" id="ARBA00022833"/>
    </source>
</evidence>
<dbReference type="InterPro" id="IPR008753">
    <property type="entry name" value="Peptidase_M13_N"/>
</dbReference>
<dbReference type="Gene3D" id="3.40.390.10">
    <property type="entry name" value="Collagenase (Catalytic Domain)"/>
    <property type="match status" value="1"/>
</dbReference>
<evidence type="ECO:0000256" key="5">
    <source>
        <dbReference type="ARBA" id="ARBA00022801"/>
    </source>
</evidence>
<evidence type="ECO:0000256" key="8">
    <source>
        <dbReference type="SAM" id="MobiDB-lite"/>
    </source>
</evidence>
<evidence type="ECO:0000256" key="2">
    <source>
        <dbReference type="ARBA" id="ARBA00007357"/>
    </source>
</evidence>
<reference evidence="12 13" key="1">
    <citation type="submission" date="2016-05" db="EMBL/GenBank/DDBJ databases">
        <title>Genome sequencing reveals origins of a unique bacterial endosymbiosis in the earliest lineages of terrestrial Fungi.</title>
        <authorList>
            <consortium name="DOE Joint Genome Institute"/>
            <person name="Uehling J."/>
            <person name="Gryganskyi A."/>
            <person name="Hameed K."/>
            <person name="Tschaplinski T."/>
            <person name="Misztal P."/>
            <person name="Wu S."/>
            <person name="Desiro A."/>
            <person name="Vande Pol N."/>
            <person name="Du Z.-Y."/>
            <person name="Zienkiewicz A."/>
            <person name="Zienkiewicz K."/>
            <person name="Morin E."/>
            <person name="Tisserant E."/>
            <person name="Splivallo R."/>
            <person name="Hainaut M."/>
            <person name="Henrissat B."/>
            <person name="Ohm R."/>
            <person name="Kuo A."/>
            <person name="Yan J."/>
            <person name="Lipzen A."/>
            <person name="Nolan M."/>
            <person name="Labutti K."/>
            <person name="Barry K."/>
            <person name="Goldstein A."/>
            <person name="Labbe J."/>
            <person name="Schadt C."/>
            <person name="Tuskan G."/>
            <person name="Grigoriev I."/>
            <person name="Martin F."/>
            <person name="Vilgalys R."/>
            <person name="Bonito G."/>
        </authorList>
    </citation>
    <scope>NUCLEOTIDE SEQUENCE [LARGE SCALE GENOMIC DNA]</scope>
    <source>
        <strain evidence="12 13">AG-77</strain>
    </source>
</reference>
<gene>
    <name evidence="12" type="ORF">K457DRAFT_25478</name>
</gene>
<dbReference type="STRING" id="1314771.A0A197JEX1"/>
<keyword evidence="5" id="KW-0378">Hydrolase</keyword>
<evidence type="ECO:0000313" key="13">
    <source>
        <dbReference type="Proteomes" id="UP000078512"/>
    </source>
</evidence>
<evidence type="ECO:0000256" key="7">
    <source>
        <dbReference type="ARBA" id="ARBA00023049"/>
    </source>
</evidence>
<dbReference type="PROSITE" id="PS51885">
    <property type="entry name" value="NEPRILYSIN"/>
    <property type="match status" value="1"/>
</dbReference>
<feature type="compositionally biased region" description="Polar residues" evidence="8">
    <location>
        <begin position="803"/>
        <end position="816"/>
    </location>
</feature>
<organism evidence="12 13">
    <name type="scientific">Linnemannia elongata AG-77</name>
    <dbReference type="NCBI Taxonomy" id="1314771"/>
    <lineage>
        <taxon>Eukaryota</taxon>
        <taxon>Fungi</taxon>
        <taxon>Fungi incertae sedis</taxon>
        <taxon>Mucoromycota</taxon>
        <taxon>Mortierellomycotina</taxon>
        <taxon>Mortierellomycetes</taxon>
        <taxon>Mortierellales</taxon>
        <taxon>Mortierellaceae</taxon>
        <taxon>Linnemannia</taxon>
    </lineage>
</organism>
<sequence>MVYAIKLHVLLAIGVALNVVRAAPTQSSINNKPICTTPQCVLTAAGIINDMDPEIDPCQDFRQFACGGFDEKHEIPAETISAEYFTIIYNDNSRVVRSISEISLGKAPKPAAGDAAEESNLKKLHDLYASCMDEAAILKAGRKPVVDLVHKLLESLPESNSTGVDKSALAKALGQGSKLGLSSFLTFFVMPDGKEPKISSLSVAEGGLGLPAKSLYEIPAIVELYQGVVAQMFQIIMGDEDVANRTEPLLPKDIKQEWLDVAKDVVAFETQLASIGTEIVDQRDPLKFNNPRTAEELSVMTPSIDWPLLIQELLPTGSQYNRTILVNSVPYITKLDAVLQNVTTTTLQHYFSSLTISTYAKILAEPYQQPMTVLLATLNGMSPNVKVDRWKTCIDTVNTNVGEIVGHYFIKERFKGNSRQDFTDIIESLRETYTKALSAYDWFDKSTLDGALKKLAAIEPLVGYSTGSPNVPSTKSLQEYYEGYDVTTDDYFGNMLKYATWQNAKTMSQAGTTIDRKKMLTTPQTVNAFYSPYANQVLVPAGILQFPYYHVENPEYVNYGAMGVIAGHEITHGFDGMGSHYDPQGALRNWWTNETRAAFYNKAECFVGQYNNLTIKGPDGSEHNVDGALTLNENIADNGGLKQTFRTWQNRYKSDPSGKKYKNFRLPGLEKYTPEQLFFISYGRLWCAKVRPEAEVQLLKTDTHSPAKWRINAPVMNLPEFSEVFKCKAGSPMNPTKKCELCLVPRRIAAMPNTVLDVVVENPLVDKGVTIFQIQKLALQPAPPQDDDSAIKSEVAPQDAILTPNQTGSTPTTFMANEQPPTTTITPTPLATGASLPSASTTLTSREETYFQTFRSEREKKGNIRIPVVQHPTLGELYVIWTDITDCFPGATRVQFDNVFVPMLRDKRCYRVKPHGIRYHPGIVLDVVYGDNSYRRTIKNRDHPASFVKNYSTSAPAGTTNSTGAPTTAIPAQPSPTPNGRDFALAGQLVNGKSARSQDVRQDAVTPDEGSSLEESDDGDLIDREEDLEDDYDDHDGVDEDEDDAEHLEVKTNEVVPVQVDKEQPPQQSLMVQPITTTTTTQLVETEVAKEVKEPAGEIVLPTREEISNAVTTPVPGPSAAAIAAAEAAIAAAGATGTTKALLVAVQEIASALMSESTQRDIPHKRAPRMGPLLVADLVEHRVKGMIKSRFTWSDLGHSRFFCFLPIIRGPTVTVTKATKTGVTTTTQTVPNYDAKIYSDTKFDFFYICDCGDIPGFENRWFPHWNIKDDEHYIEHHHSRAAAESLSQQQIDLMIPIVGEYVMGVLEILKYGLYIENVLKVPAQASPDSQKRLSLAIKYLESKGVMSCEKYMAEAFSDPESVVSAFSLDGLKPIAPLDKEASRKFEGMLVQHRWEKYDEMNPYRTTAGDTRWVCLAHWYDMSPQKEWVLANKFSNNPASTKSKYDTVQGVFSAELTNIQRTREFFQLAERLTTTPMFRLMLNWDLAPEEMDEISASLGRLTAAGVLVRVKNTISSIGTHGNHYNSGSVLGFGTPYIQLAMAALRNPKIEIFRMIQRLRDDETEYPIYHERDFLKEASLSMDGLAYFSRAAKDGRVKASIKVTDIDRAAKTVRGLARGLHRFSELCLSIESVWKEVTIKFAAPDSGKPGCDVEDTDYINGDIGAFFEKRQECDEIKYDCYGMPDNRFIGFKCLTKVRIGFSLTADRAKLRDIIKINRNLREVDLENSAKDDPSQIYESCKALLANHPTIKSFEVRQRHQNKTPSSFEWKYPNDPAKMRVAITCFEGDKVQAMFQKYASVIETLSLEQLQPSDAAVLEKSMRPKKGPMVLRRFSVMDVHLLDPVVIEDLKKIILRSNFEDLTVAGSVLGKRSVPDHEVKAEELLEASKRVGRQGGTGNKNSRNSGSKSSNNSNGSANGTSSSSNGNNKNVKGSKDTAMDDMACAMVWGDFLMAIRSKLTHLSVWGKGTHLLLKILDSRMSESMEMPLLDELSISGDWEQSLFECRWMEGILRSKSKQAIEASTAAATAAAAAAGLSAAGAAIVLTQPIKQLHIMDLTVMPDEWEKMLKYLDFSKITRLDVRQKNAIIHKTYQWFVEALPAGQMKSRCSIAIHDDGTLDGETILAYEEIIRGKACGQNVMIMVNGYHIFT</sequence>
<evidence type="ECO:0000256" key="9">
    <source>
        <dbReference type="SAM" id="SignalP"/>
    </source>
</evidence>
<dbReference type="GO" id="GO:0005886">
    <property type="term" value="C:plasma membrane"/>
    <property type="evidence" value="ECO:0007669"/>
    <property type="project" value="TreeGrafter"/>
</dbReference>
<dbReference type="OrthoDB" id="2383980at2759"/>
<evidence type="ECO:0000256" key="4">
    <source>
        <dbReference type="ARBA" id="ARBA00022723"/>
    </source>
</evidence>
<accession>A0A197JEX1</accession>
<comment type="similarity">
    <text evidence="2">Belongs to the peptidase M13 family.</text>
</comment>
<keyword evidence="13" id="KW-1185">Reference proteome</keyword>
<feature type="chain" id="PRO_5008275866" evidence="9">
    <location>
        <begin position="23"/>
        <end position="2147"/>
    </location>
</feature>
<dbReference type="Gene3D" id="1.10.1380.10">
    <property type="entry name" value="Neutral endopeptidase , domain2"/>
    <property type="match status" value="1"/>
</dbReference>
<keyword evidence="4" id="KW-0479">Metal-binding</keyword>
<dbReference type="Pfam" id="PF01431">
    <property type="entry name" value="Peptidase_M13"/>
    <property type="match status" value="1"/>
</dbReference>
<dbReference type="InterPro" id="IPR042089">
    <property type="entry name" value="Peptidase_M13_dom_2"/>
</dbReference>
<dbReference type="GO" id="GO:0004222">
    <property type="term" value="F:metalloendopeptidase activity"/>
    <property type="evidence" value="ECO:0007669"/>
    <property type="project" value="InterPro"/>
</dbReference>
<feature type="domain" description="Peptidase M13 N-terminal" evidence="11">
    <location>
        <begin position="57"/>
        <end position="464"/>
    </location>
</feature>
<dbReference type="InterPro" id="IPR024079">
    <property type="entry name" value="MetalloPept_cat_dom_sf"/>
</dbReference>
<keyword evidence="6" id="KW-0862">Zinc</keyword>
<feature type="domain" description="Peptidase M13 C-terminal" evidence="10">
    <location>
        <begin position="527"/>
        <end position="741"/>
    </location>
</feature>
<evidence type="ECO:0000256" key="3">
    <source>
        <dbReference type="ARBA" id="ARBA00022670"/>
    </source>
</evidence>
<dbReference type="GO" id="GO:0046872">
    <property type="term" value="F:metal ion binding"/>
    <property type="evidence" value="ECO:0007669"/>
    <property type="project" value="UniProtKB-KW"/>
</dbReference>
<keyword evidence="7" id="KW-0482">Metalloprotease</keyword>
<evidence type="ECO:0000259" key="10">
    <source>
        <dbReference type="Pfam" id="PF01431"/>
    </source>
</evidence>
<keyword evidence="3" id="KW-0645">Protease</keyword>
<evidence type="ECO:0000259" key="11">
    <source>
        <dbReference type="Pfam" id="PF05649"/>
    </source>
</evidence>
<dbReference type="EMBL" id="KV442132">
    <property type="protein sequence ID" value="OAQ23041.1"/>
    <property type="molecule type" value="Genomic_DNA"/>
</dbReference>
<protein>
    <submittedName>
        <fullName evidence="12">Zincin</fullName>
    </submittedName>
</protein>
<comment type="cofactor">
    <cofactor evidence="1">
        <name>Zn(2+)</name>
        <dbReference type="ChEBI" id="CHEBI:29105"/>
    </cofactor>
</comment>
<proteinExistence type="inferred from homology"/>
<dbReference type="Pfam" id="PF05649">
    <property type="entry name" value="Peptidase_M13_N"/>
    <property type="match status" value="1"/>
</dbReference>
<evidence type="ECO:0000256" key="1">
    <source>
        <dbReference type="ARBA" id="ARBA00001947"/>
    </source>
</evidence>
<dbReference type="InterPro" id="IPR018497">
    <property type="entry name" value="Peptidase_M13_C"/>
</dbReference>
<feature type="region of interest" description="Disordered" evidence="8">
    <location>
        <begin position="801"/>
        <end position="820"/>
    </location>
</feature>
<dbReference type="GO" id="GO:0016485">
    <property type="term" value="P:protein processing"/>
    <property type="evidence" value="ECO:0007669"/>
    <property type="project" value="TreeGrafter"/>
</dbReference>
<feature type="compositionally biased region" description="Polar residues" evidence="8">
    <location>
        <begin position="949"/>
        <end position="966"/>
    </location>
</feature>
<keyword evidence="9" id="KW-0732">Signal</keyword>
<dbReference type="PANTHER" id="PTHR11733:SF167">
    <property type="entry name" value="FI17812P1-RELATED"/>
    <property type="match status" value="1"/>
</dbReference>
<dbReference type="PRINTS" id="PR00786">
    <property type="entry name" value="NEPRILYSIN"/>
</dbReference>
<dbReference type="SUPFAM" id="SSF55486">
    <property type="entry name" value="Metalloproteases ('zincins'), catalytic domain"/>
    <property type="match status" value="1"/>
</dbReference>
<name>A0A197JEX1_9FUNG</name>
<feature type="region of interest" description="Disordered" evidence="8">
    <location>
        <begin position="1883"/>
        <end position="1932"/>
    </location>
</feature>
<evidence type="ECO:0000313" key="12">
    <source>
        <dbReference type="EMBL" id="OAQ23041.1"/>
    </source>
</evidence>
<feature type="region of interest" description="Disordered" evidence="8">
    <location>
        <begin position="949"/>
        <end position="1058"/>
    </location>
</feature>
<dbReference type="InterPro" id="IPR000718">
    <property type="entry name" value="Peptidase_M13"/>
</dbReference>
<dbReference type="PANTHER" id="PTHR11733">
    <property type="entry name" value="ZINC METALLOPROTEASE FAMILY M13 NEPRILYSIN-RELATED"/>
    <property type="match status" value="1"/>
</dbReference>
<feature type="compositionally biased region" description="Low complexity" evidence="8">
    <location>
        <begin position="1896"/>
        <end position="1928"/>
    </location>
</feature>
<dbReference type="CDD" id="cd08662">
    <property type="entry name" value="M13"/>
    <property type="match status" value="1"/>
</dbReference>